<dbReference type="RefSeq" id="WP_176578523.1">
    <property type="nucleotide sequence ID" value="NZ_CBDRGH010000022.1"/>
</dbReference>
<feature type="domain" description="Ketoreductase" evidence="3">
    <location>
        <begin position="3"/>
        <end position="171"/>
    </location>
</feature>
<gene>
    <name evidence="4" type="primary">fabG</name>
    <name evidence="4" type="ORF">HUT05_45100</name>
</gene>
<dbReference type="InterPro" id="IPR002347">
    <property type="entry name" value="SDR_fam"/>
</dbReference>
<evidence type="ECO:0000259" key="3">
    <source>
        <dbReference type="SMART" id="SM00822"/>
    </source>
</evidence>
<protein>
    <submittedName>
        <fullName evidence="4">3-oxoacyl-ACP reductase FabG</fullName>
    </submittedName>
</protein>
<keyword evidence="2" id="KW-0560">Oxidoreductase</keyword>
<organism evidence="4 5">
    <name type="scientific">Streptomyces chartreusis</name>
    <dbReference type="NCBI Taxonomy" id="1969"/>
    <lineage>
        <taxon>Bacteria</taxon>
        <taxon>Bacillati</taxon>
        <taxon>Actinomycetota</taxon>
        <taxon>Actinomycetes</taxon>
        <taxon>Kitasatosporales</taxon>
        <taxon>Streptomycetaceae</taxon>
        <taxon>Streptomyces</taxon>
    </lineage>
</organism>
<dbReference type="SMART" id="SM00822">
    <property type="entry name" value="PKS_KR"/>
    <property type="match status" value="1"/>
</dbReference>
<dbReference type="PANTHER" id="PTHR42879">
    <property type="entry name" value="3-OXOACYL-(ACYL-CARRIER-PROTEIN) REDUCTASE"/>
    <property type="match status" value="1"/>
</dbReference>
<dbReference type="SUPFAM" id="SSF51735">
    <property type="entry name" value="NAD(P)-binding Rossmann-fold domains"/>
    <property type="match status" value="1"/>
</dbReference>
<evidence type="ECO:0000256" key="1">
    <source>
        <dbReference type="ARBA" id="ARBA00006484"/>
    </source>
</evidence>
<evidence type="ECO:0000313" key="5">
    <source>
        <dbReference type="Proteomes" id="UP000509418"/>
    </source>
</evidence>
<dbReference type="InterPro" id="IPR036291">
    <property type="entry name" value="NAD(P)-bd_dom_sf"/>
</dbReference>
<dbReference type="PROSITE" id="PS00061">
    <property type="entry name" value="ADH_SHORT"/>
    <property type="match status" value="1"/>
</dbReference>
<dbReference type="InterPro" id="IPR057326">
    <property type="entry name" value="KR_dom"/>
</dbReference>
<dbReference type="Proteomes" id="UP000509418">
    <property type="component" value="Chromosome"/>
</dbReference>
<proteinExistence type="inferred from homology"/>
<dbReference type="PRINTS" id="PR00080">
    <property type="entry name" value="SDRFAMILY"/>
</dbReference>
<sequence length="233" mass="23974">MNRSVLITGGSRGIGRAIAESFLAQGDKVATISRTGDGPEGALLLKGDVIDAEQVDAAFKEAEDSHGPVEVLVSNAGITRDNLLTLMSPDDFRDVIDTNLTAPALLAKRALRGMMKARKGRIVLIGSAVALAGEAGQANYAAAKAGLIGLARSVAREYGRRGITANVVSPGLTATDMASELNEAQVEKLLAKTPVGRMATPQEIADAVLFLASPAAAYITGVVLPVDGGASMH</sequence>
<dbReference type="GO" id="GO:0016491">
    <property type="term" value="F:oxidoreductase activity"/>
    <property type="evidence" value="ECO:0007669"/>
    <property type="project" value="UniProtKB-KW"/>
</dbReference>
<evidence type="ECO:0000313" key="4">
    <source>
        <dbReference type="EMBL" id="QKZ23909.1"/>
    </source>
</evidence>
<dbReference type="EMBL" id="CP056041">
    <property type="protein sequence ID" value="QKZ23909.1"/>
    <property type="molecule type" value="Genomic_DNA"/>
</dbReference>
<dbReference type="NCBIfam" id="NF009466">
    <property type="entry name" value="PRK12826.1-2"/>
    <property type="match status" value="1"/>
</dbReference>
<comment type="similarity">
    <text evidence="1">Belongs to the short-chain dehydrogenases/reductases (SDR) family.</text>
</comment>
<dbReference type="AlphaFoldDB" id="A0A7H8TK60"/>
<dbReference type="InterPro" id="IPR020904">
    <property type="entry name" value="Sc_DH/Rdtase_CS"/>
</dbReference>
<keyword evidence="5" id="KW-1185">Reference proteome</keyword>
<dbReference type="FunFam" id="3.40.50.720:FF:000173">
    <property type="entry name" value="3-oxoacyl-[acyl-carrier protein] reductase"/>
    <property type="match status" value="1"/>
</dbReference>
<evidence type="ECO:0000256" key="2">
    <source>
        <dbReference type="ARBA" id="ARBA00023002"/>
    </source>
</evidence>
<accession>A0A7H8TK60</accession>
<dbReference type="PRINTS" id="PR00081">
    <property type="entry name" value="GDHRDH"/>
</dbReference>
<dbReference type="PANTHER" id="PTHR42879:SF2">
    <property type="entry name" value="3-OXOACYL-[ACYL-CARRIER-PROTEIN] REDUCTASE FABG"/>
    <property type="match status" value="1"/>
</dbReference>
<reference evidence="4 5" key="1">
    <citation type="submission" date="2020-06" db="EMBL/GenBank/DDBJ databases">
        <title>Genome mining for natural products.</title>
        <authorList>
            <person name="Zhang B."/>
            <person name="Shi J."/>
            <person name="Ge H."/>
        </authorList>
    </citation>
    <scope>NUCLEOTIDE SEQUENCE [LARGE SCALE GENOMIC DNA]</scope>
    <source>
        <strain evidence="4 5">NA02069</strain>
    </source>
</reference>
<dbReference type="Gene3D" id="3.40.50.720">
    <property type="entry name" value="NAD(P)-binding Rossmann-like Domain"/>
    <property type="match status" value="1"/>
</dbReference>
<name>A0A7H8TK60_STRCX</name>
<dbReference type="Pfam" id="PF13561">
    <property type="entry name" value="adh_short_C2"/>
    <property type="match status" value="1"/>
</dbReference>
<dbReference type="InterPro" id="IPR050259">
    <property type="entry name" value="SDR"/>
</dbReference>
<dbReference type="GO" id="GO:0032787">
    <property type="term" value="P:monocarboxylic acid metabolic process"/>
    <property type="evidence" value="ECO:0007669"/>
    <property type="project" value="UniProtKB-ARBA"/>
</dbReference>